<dbReference type="Pfam" id="PF16811">
    <property type="entry name" value="TAtT"/>
    <property type="match status" value="1"/>
</dbReference>
<dbReference type="InterPro" id="IPR031823">
    <property type="entry name" value="TatT"/>
</dbReference>
<feature type="chain" id="PRO_5009920700" evidence="1">
    <location>
        <begin position="24"/>
        <end position="210"/>
    </location>
</feature>
<dbReference type="RefSeq" id="WP_064699405.1">
    <property type="nucleotide sequence ID" value="NZ_BDEO01000007.1"/>
</dbReference>
<evidence type="ECO:0000256" key="1">
    <source>
        <dbReference type="SAM" id="SignalP"/>
    </source>
</evidence>
<keyword evidence="1" id="KW-0732">Signal</keyword>
<dbReference type="InterPro" id="IPR011990">
    <property type="entry name" value="TPR-like_helical_dom_sf"/>
</dbReference>
<name>A0A1M6RV20_9GAMM</name>
<organism evidence="2 3">
    <name type="scientific">Halomonas caseinilytica</name>
    <dbReference type="NCBI Taxonomy" id="438744"/>
    <lineage>
        <taxon>Bacteria</taxon>
        <taxon>Pseudomonadati</taxon>
        <taxon>Pseudomonadota</taxon>
        <taxon>Gammaproteobacteria</taxon>
        <taxon>Oceanospirillales</taxon>
        <taxon>Halomonadaceae</taxon>
        <taxon>Halomonas</taxon>
    </lineage>
</organism>
<dbReference type="EMBL" id="FRAL01000002">
    <property type="protein sequence ID" value="SHK36259.1"/>
    <property type="molecule type" value="Genomic_DNA"/>
</dbReference>
<dbReference type="Proteomes" id="UP000184248">
    <property type="component" value="Unassembled WGS sequence"/>
</dbReference>
<dbReference type="SUPFAM" id="SSF48452">
    <property type="entry name" value="TPR-like"/>
    <property type="match status" value="1"/>
</dbReference>
<feature type="signal peptide" evidence="1">
    <location>
        <begin position="1"/>
        <end position="23"/>
    </location>
</feature>
<keyword evidence="3" id="KW-1185">Reference proteome</keyword>
<accession>A0A1M6RV20</accession>
<proteinExistence type="predicted"/>
<protein>
    <submittedName>
        <fullName evidence="2">TRAP transporter T-component</fullName>
    </submittedName>
</protein>
<dbReference type="AlphaFoldDB" id="A0A1M6RV20"/>
<dbReference type="Gene3D" id="1.25.40.10">
    <property type="entry name" value="Tetratricopeptide repeat domain"/>
    <property type="match status" value="1"/>
</dbReference>
<dbReference type="OrthoDB" id="9812424at2"/>
<reference evidence="3" key="1">
    <citation type="submission" date="2016-11" db="EMBL/GenBank/DDBJ databases">
        <authorList>
            <person name="Varghese N."/>
            <person name="Submissions S."/>
        </authorList>
    </citation>
    <scope>NUCLEOTIDE SEQUENCE [LARGE SCALE GENOMIC DNA]</scope>
    <source>
        <strain evidence="3">ALO Sharm</strain>
    </source>
</reference>
<gene>
    <name evidence="2" type="ORF">SAMN05192556_102419</name>
</gene>
<evidence type="ECO:0000313" key="2">
    <source>
        <dbReference type="EMBL" id="SHK36259.1"/>
    </source>
</evidence>
<sequence>MSRRHLLAIALCLALGSVSVAQAWENEVFSLRNRWENITTMDEARRADALSALADEAGALADAHPDASDVLVWQGIILASLAREVGGLDALGPAKEARRVLERAIELDPEGHHGSAYVTLGALYARAPGWPVAFGDDDTAERMFERALEIRPKGIDVNYYYAAFLADEGRDQQALTHARRALEGQAREERQASDEALRRQARVMVERLEK</sequence>
<evidence type="ECO:0000313" key="3">
    <source>
        <dbReference type="Proteomes" id="UP000184248"/>
    </source>
</evidence>